<accession>A0A9W8ZS75</accession>
<name>A0A9W8ZS75_9AGAR</name>
<sequence length="182" mass="20028">MPKVSQSFKYSALSYLSEFVPQGYILNSNAPPMLRSQGSLPQLPVTSLFSSASKYLEGVSPHVNDAAFAETEAAVKEYVVSPHSAELQRRLEARAAEPEIKSRIGSVTSGMTLPTRAIGTLQSSFREVTEGYPVKPSDVARKHDPEDEDDYVRWTITSFKRSTAELKHYIVEAATRDAYPGG</sequence>
<evidence type="ECO:0000259" key="2">
    <source>
        <dbReference type="Pfam" id="PF00755"/>
    </source>
</evidence>
<feature type="domain" description="Choline/carnitine acyltransferase" evidence="2">
    <location>
        <begin position="43"/>
        <end position="97"/>
    </location>
</feature>
<dbReference type="GO" id="GO:0016746">
    <property type="term" value="F:acyltransferase activity"/>
    <property type="evidence" value="ECO:0007669"/>
    <property type="project" value="UniProtKB-KW"/>
</dbReference>
<dbReference type="Gene3D" id="1.10.275.20">
    <property type="entry name" value="Choline/Carnitine o-acyltransferase"/>
    <property type="match status" value="1"/>
</dbReference>
<evidence type="ECO:0000313" key="3">
    <source>
        <dbReference type="EMBL" id="KAJ4465079.1"/>
    </source>
</evidence>
<dbReference type="InterPro" id="IPR042572">
    <property type="entry name" value="Carn_acyl_trans_N"/>
</dbReference>
<comment type="caution">
    <text evidence="3">The sequence shown here is derived from an EMBL/GenBank/DDBJ whole genome shotgun (WGS) entry which is preliminary data.</text>
</comment>
<keyword evidence="4" id="KW-1185">Reference proteome</keyword>
<keyword evidence="1" id="KW-0012">Acyltransferase</keyword>
<dbReference type="OrthoDB" id="240216at2759"/>
<evidence type="ECO:0000256" key="1">
    <source>
        <dbReference type="ARBA" id="ARBA00023315"/>
    </source>
</evidence>
<proteinExistence type="predicted"/>
<dbReference type="SUPFAM" id="SSF52777">
    <property type="entry name" value="CoA-dependent acyltransferases"/>
    <property type="match status" value="1"/>
</dbReference>
<reference evidence="3" key="1">
    <citation type="submission" date="2022-08" db="EMBL/GenBank/DDBJ databases">
        <title>A Global Phylogenomic Analysis of the Shiitake Genus Lentinula.</title>
        <authorList>
            <consortium name="DOE Joint Genome Institute"/>
            <person name="Sierra-Patev S."/>
            <person name="Min B."/>
            <person name="Naranjo-Ortiz M."/>
            <person name="Looney B."/>
            <person name="Konkel Z."/>
            <person name="Slot J.C."/>
            <person name="Sakamoto Y."/>
            <person name="Steenwyk J.L."/>
            <person name="Rokas A."/>
            <person name="Carro J."/>
            <person name="Camarero S."/>
            <person name="Ferreira P."/>
            <person name="Molpeceres G."/>
            <person name="Ruiz-Duenas F.J."/>
            <person name="Serrano A."/>
            <person name="Henrissat B."/>
            <person name="Drula E."/>
            <person name="Hughes K.W."/>
            <person name="Mata J.L."/>
            <person name="Ishikawa N.K."/>
            <person name="Vargas-Isla R."/>
            <person name="Ushijima S."/>
            <person name="Smith C.A."/>
            <person name="Ahrendt S."/>
            <person name="Andreopoulos W."/>
            <person name="He G."/>
            <person name="Labutti K."/>
            <person name="Lipzen A."/>
            <person name="Ng V."/>
            <person name="Riley R."/>
            <person name="Sandor L."/>
            <person name="Barry K."/>
            <person name="Martinez A.T."/>
            <person name="Xiao Y."/>
            <person name="Gibbons J.G."/>
            <person name="Terashima K."/>
            <person name="Grigoriev I.V."/>
            <person name="Hibbett D.S."/>
        </authorList>
    </citation>
    <scope>NUCLEOTIDE SEQUENCE</scope>
    <source>
        <strain evidence="3">JLM2183</strain>
    </source>
</reference>
<keyword evidence="1" id="KW-0808">Transferase</keyword>
<gene>
    <name evidence="3" type="ORF">J3R30DRAFT_3724871</name>
</gene>
<dbReference type="Pfam" id="PF00755">
    <property type="entry name" value="Carn_acyltransf"/>
    <property type="match status" value="1"/>
</dbReference>
<dbReference type="AlphaFoldDB" id="A0A9W8ZS75"/>
<evidence type="ECO:0000313" key="4">
    <source>
        <dbReference type="Proteomes" id="UP001150266"/>
    </source>
</evidence>
<dbReference type="EMBL" id="JAOTPV010000094">
    <property type="protein sequence ID" value="KAJ4465079.1"/>
    <property type="molecule type" value="Genomic_DNA"/>
</dbReference>
<dbReference type="Proteomes" id="UP001150266">
    <property type="component" value="Unassembled WGS sequence"/>
</dbReference>
<dbReference type="InterPro" id="IPR039551">
    <property type="entry name" value="Cho/carn_acyl_trans"/>
</dbReference>
<protein>
    <recommendedName>
        <fullName evidence="2">Choline/carnitine acyltransferase domain-containing protein</fullName>
    </recommendedName>
</protein>
<organism evidence="3 4">
    <name type="scientific">Lentinula aciculospora</name>
    <dbReference type="NCBI Taxonomy" id="153920"/>
    <lineage>
        <taxon>Eukaryota</taxon>
        <taxon>Fungi</taxon>
        <taxon>Dikarya</taxon>
        <taxon>Basidiomycota</taxon>
        <taxon>Agaricomycotina</taxon>
        <taxon>Agaricomycetes</taxon>
        <taxon>Agaricomycetidae</taxon>
        <taxon>Agaricales</taxon>
        <taxon>Marasmiineae</taxon>
        <taxon>Omphalotaceae</taxon>
        <taxon>Lentinula</taxon>
    </lineage>
</organism>